<dbReference type="AlphaFoldDB" id="A0A133XLT3"/>
<proteinExistence type="predicted"/>
<dbReference type="Proteomes" id="UP000070186">
    <property type="component" value="Unassembled WGS sequence"/>
</dbReference>
<organism evidence="2 3">
    <name type="scientific">Dechloromonas denitrificans</name>
    <dbReference type="NCBI Taxonomy" id="281362"/>
    <lineage>
        <taxon>Bacteria</taxon>
        <taxon>Pseudomonadati</taxon>
        <taxon>Pseudomonadota</taxon>
        <taxon>Betaproteobacteria</taxon>
        <taxon>Rhodocyclales</taxon>
        <taxon>Azonexaceae</taxon>
        <taxon>Dechloromonas</taxon>
    </lineage>
</organism>
<feature type="region of interest" description="Disordered" evidence="1">
    <location>
        <begin position="38"/>
        <end position="58"/>
    </location>
</feature>
<feature type="region of interest" description="Disordered" evidence="1">
    <location>
        <begin position="122"/>
        <end position="145"/>
    </location>
</feature>
<reference evidence="2 3" key="1">
    <citation type="submission" date="2015-12" db="EMBL/GenBank/DDBJ databases">
        <title>Nitrous oxide reduction kinetics distinguish bacteria harboring typical versus atypical NosZ.</title>
        <authorList>
            <person name="Yoon S."/>
            <person name="Nissen S."/>
            <person name="Park D."/>
            <person name="Sanford R.A."/>
            <person name="Loeffler F.E."/>
        </authorList>
    </citation>
    <scope>NUCLEOTIDE SEQUENCE [LARGE SCALE GENOMIC DNA]</scope>
    <source>
        <strain evidence="2 3">ATCC BAA-841</strain>
    </source>
</reference>
<sequence>MQIVNELSGTLPVSRGRSAEQPGGQNFADVFKKAATAAEQGKEGKLEKSASQIQQEKDEAIEAARKAALAELHDYLKKSPAEHIRDAVLKELGLSEESLAAMPPEQRMALEAKINERIREQLLGRKPESGPEVASAQLIGRDASESSGAATDALRVALAGTTQAMITAA</sequence>
<dbReference type="RefSeq" id="WP_066881656.1">
    <property type="nucleotide sequence ID" value="NZ_LODL01000010.1"/>
</dbReference>
<evidence type="ECO:0000256" key="1">
    <source>
        <dbReference type="SAM" id="MobiDB-lite"/>
    </source>
</evidence>
<feature type="region of interest" description="Disordered" evidence="1">
    <location>
        <begin position="1"/>
        <end position="25"/>
    </location>
</feature>
<accession>A0A133XLT3</accession>
<dbReference type="EMBL" id="LODL01000010">
    <property type="protein sequence ID" value="KXB31907.1"/>
    <property type="molecule type" value="Genomic_DNA"/>
</dbReference>
<evidence type="ECO:0000313" key="2">
    <source>
        <dbReference type="EMBL" id="KXB31907.1"/>
    </source>
</evidence>
<dbReference type="STRING" id="281362.AT959_06085"/>
<comment type="caution">
    <text evidence="2">The sequence shown here is derived from an EMBL/GenBank/DDBJ whole genome shotgun (WGS) entry which is preliminary data.</text>
</comment>
<evidence type="ECO:0000313" key="3">
    <source>
        <dbReference type="Proteomes" id="UP000070186"/>
    </source>
</evidence>
<protein>
    <submittedName>
        <fullName evidence="2">Uncharacterized protein</fullName>
    </submittedName>
</protein>
<keyword evidence="3" id="KW-1185">Reference proteome</keyword>
<name>A0A133XLT3_9RHOO</name>
<gene>
    <name evidence="2" type="ORF">AT959_06085</name>
</gene>